<evidence type="ECO:0000313" key="1">
    <source>
        <dbReference type="EMBL" id="GBM14992.1"/>
    </source>
</evidence>
<reference evidence="1 2" key="1">
    <citation type="journal article" date="2019" name="Sci. Rep.">
        <title>Orb-weaving spider Araneus ventricosus genome elucidates the spidroin gene catalogue.</title>
        <authorList>
            <person name="Kono N."/>
            <person name="Nakamura H."/>
            <person name="Ohtoshi R."/>
            <person name="Moran D.A.P."/>
            <person name="Shinohara A."/>
            <person name="Yoshida Y."/>
            <person name="Fujiwara M."/>
            <person name="Mori M."/>
            <person name="Tomita M."/>
            <person name="Arakawa K."/>
        </authorList>
    </citation>
    <scope>NUCLEOTIDE SEQUENCE [LARGE SCALE GENOMIC DNA]</scope>
</reference>
<comment type="caution">
    <text evidence="1">The sequence shown here is derived from an EMBL/GenBank/DDBJ whole genome shotgun (WGS) entry which is preliminary data.</text>
</comment>
<evidence type="ECO:0000313" key="2">
    <source>
        <dbReference type="Proteomes" id="UP000499080"/>
    </source>
</evidence>
<dbReference type="AlphaFoldDB" id="A0A4Y2DDW1"/>
<dbReference type="EMBL" id="BGPR01000352">
    <property type="protein sequence ID" value="GBM14992.1"/>
    <property type="molecule type" value="Genomic_DNA"/>
</dbReference>
<sequence>MSPLLLSKHQDHIAGRITENRDSNLKPSGTEEKTFITKPILKLWKLYFFLLTVNIVAKNVMSLSCLTRPYVWKEFYEHGAGIFISSKDGRDVWLRILLDVVSESGHLLQQPGGGSQLQKEFYAGTVSNHQKGRTTHVILLEGAEALLSKALVDLSLLALRDDMPETGVDGDSGFRMRFQLKHDGLVFCESEILYTIVQTFTTLAERENQAKTARWLFKKTIK</sequence>
<proteinExistence type="predicted"/>
<organism evidence="1 2">
    <name type="scientific">Araneus ventricosus</name>
    <name type="common">Orbweaver spider</name>
    <name type="synonym">Epeira ventricosa</name>
    <dbReference type="NCBI Taxonomy" id="182803"/>
    <lineage>
        <taxon>Eukaryota</taxon>
        <taxon>Metazoa</taxon>
        <taxon>Ecdysozoa</taxon>
        <taxon>Arthropoda</taxon>
        <taxon>Chelicerata</taxon>
        <taxon>Arachnida</taxon>
        <taxon>Araneae</taxon>
        <taxon>Araneomorphae</taxon>
        <taxon>Entelegynae</taxon>
        <taxon>Araneoidea</taxon>
        <taxon>Araneidae</taxon>
        <taxon>Araneus</taxon>
    </lineage>
</organism>
<gene>
    <name evidence="1" type="ORF">AVEN_116624_1</name>
</gene>
<name>A0A4Y2DDW1_ARAVE</name>
<keyword evidence="2" id="KW-1185">Reference proteome</keyword>
<accession>A0A4Y2DDW1</accession>
<dbReference type="Proteomes" id="UP000499080">
    <property type="component" value="Unassembled WGS sequence"/>
</dbReference>
<protein>
    <submittedName>
        <fullName evidence="1">Uncharacterized protein</fullName>
    </submittedName>
</protein>